<dbReference type="SMART" id="SM00729">
    <property type="entry name" value="Elp3"/>
    <property type="match status" value="1"/>
</dbReference>
<evidence type="ECO:0000313" key="12">
    <source>
        <dbReference type="EMBL" id="MCA9755381.1"/>
    </source>
</evidence>
<dbReference type="CDD" id="cd01335">
    <property type="entry name" value="Radical_SAM"/>
    <property type="match status" value="1"/>
</dbReference>
<accession>A0A956NAD5</accession>
<keyword evidence="3 9" id="KW-0349">Heme</keyword>
<evidence type="ECO:0000256" key="3">
    <source>
        <dbReference type="ARBA" id="ARBA00022617"/>
    </source>
</evidence>
<feature type="region of interest" description="Disordered" evidence="10">
    <location>
        <begin position="1"/>
        <end position="27"/>
    </location>
</feature>
<evidence type="ECO:0000313" key="13">
    <source>
        <dbReference type="Proteomes" id="UP000739538"/>
    </source>
</evidence>
<reference evidence="12" key="1">
    <citation type="submission" date="2020-04" db="EMBL/GenBank/DDBJ databases">
        <authorList>
            <person name="Zhang T."/>
        </authorList>
    </citation>
    <scope>NUCLEOTIDE SEQUENCE</scope>
    <source>
        <strain evidence="12">HKST-UBA02</strain>
    </source>
</reference>
<comment type="function">
    <text evidence="9">Probably acts as a heme chaperone, transferring heme to an unknown acceptor. Binds one molecule of heme per monomer, possibly covalently. Binds 1 [4Fe-4S] cluster. The cluster is coordinated with 3 cysteines and an exchangeable S-adenosyl-L-methionine.</text>
</comment>
<evidence type="ECO:0000256" key="2">
    <source>
        <dbReference type="ARBA" id="ARBA00017228"/>
    </source>
</evidence>
<dbReference type="SFLD" id="SFLDF00288">
    <property type="entry name" value="HemN-like__clustered_with_nucl"/>
    <property type="match status" value="1"/>
</dbReference>
<dbReference type="PANTHER" id="PTHR13932:SF5">
    <property type="entry name" value="RADICAL S-ADENOSYL METHIONINE DOMAIN-CONTAINING PROTEIN 1, MITOCHONDRIAL"/>
    <property type="match status" value="1"/>
</dbReference>
<sequence length="437" mass="48371">MRSAPGNGTTGPGAGPSGETPSERERGRYGPGIYVHFPFCVQRCGYCDFFVVLGGDDAREAYVEQLLREIDLAARSQDPRFDFSDATFQTLFFGGGTPSLLTPLQMETILTRLRSRFRFAEDAEITVECNPESATADRLRAYRELGVNRVSFGVQSLDREELRLLDRAHGAGDAARRMDDARRAGFSAVSLDLIYGLPGTAASTSGTPTEAEMRWLRTLESALALQPDHLSAYLLGLEPHVPLARKLKRGQVAELPGDEDSAAQYDTLRARTSANGLVQYEISNFARPGEESRHNQNYWLCGDYLGLGPSAHSHRRGVRWSNVKSLPGYRDALAKSVRPFDTEEVLDPQQRAEEWIFLGLRRTEGVPLPLITEWWGEGAVERLQAVPALEKWLEFDQPLAPGESRVRLAPEALFVSNTVFAECCEALGPVRGRGLVK</sequence>
<dbReference type="SFLD" id="SFLDG01065">
    <property type="entry name" value="anaerobic_coproporphyrinogen-I"/>
    <property type="match status" value="1"/>
</dbReference>
<dbReference type="GO" id="GO:0006779">
    <property type="term" value="P:porphyrin-containing compound biosynthetic process"/>
    <property type="evidence" value="ECO:0007669"/>
    <property type="project" value="InterPro"/>
</dbReference>
<dbReference type="SFLD" id="SFLDF00562">
    <property type="entry name" value="HemN-like__clustered_with_heat"/>
    <property type="match status" value="1"/>
</dbReference>
<keyword evidence="4 9" id="KW-0949">S-adenosyl-L-methionine</keyword>
<comment type="subcellular location">
    <subcellularLocation>
        <location evidence="9">Cytoplasm</location>
    </subcellularLocation>
</comment>
<dbReference type="Proteomes" id="UP000739538">
    <property type="component" value="Unassembled WGS sequence"/>
</dbReference>
<dbReference type="AlphaFoldDB" id="A0A956NAD5"/>
<dbReference type="SUPFAM" id="SSF102114">
    <property type="entry name" value="Radical SAM enzymes"/>
    <property type="match status" value="1"/>
</dbReference>
<dbReference type="PROSITE" id="PS51918">
    <property type="entry name" value="RADICAL_SAM"/>
    <property type="match status" value="1"/>
</dbReference>
<feature type="domain" description="Radical SAM core" evidence="11">
    <location>
        <begin position="25"/>
        <end position="275"/>
    </location>
</feature>
<comment type="similarity">
    <text evidence="1">Belongs to the anaerobic coproporphyrinogen-III oxidase family. HemW subfamily.</text>
</comment>
<evidence type="ECO:0000256" key="1">
    <source>
        <dbReference type="ARBA" id="ARBA00006100"/>
    </source>
</evidence>
<dbReference type="SFLD" id="SFLDS00029">
    <property type="entry name" value="Radical_SAM"/>
    <property type="match status" value="1"/>
</dbReference>
<name>A0A956NAD5_UNCEI</name>
<dbReference type="GO" id="GO:0004109">
    <property type="term" value="F:coproporphyrinogen oxidase activity"/>
    <property type="evidence" value="ECO:0007669"/>
    <property type="project" value="InterPro"/>
</dbReference>
<evidence type="ECO:0000256" key="9">
    <source>
        <dbReference type="RuleBase" id="RU364116"/>
    </source>
</evidence>
<dbReference type="GO" id="GO:0051539">
    <property type="term" value="F:4 iron, 4 sulfur cluster binding"/>
    <property type="evidence" value="ECO:0007669"/>
    <property type="project" value="UniProtKB-UniRule"/>
</dbReference>
<keyword evidence="9" id="KW-0004">4Fe-4S</keyword>
<comment type="caution">
    <text evidence="12">The sequence shown here is derived from an EMBL/GenBank/DDBJ whole genome shotgun (WGS) entry which is preliminary data.</text>
</comment>
<dbReference type="SFLD" id="SFLDG01082">
    <property type="entry name" value="B12-binding_domain_containing"/>
    <property type="match status" value="1"/>
</dbReference>
<gene>
    <name evidence="12" type="primary">hemW</name>
    <name evidence="12" type="ORF">KDA27_06230</name>
</gene>
<dbReference type="InterPro" id="IPR006638">
    <property type="entry name" value="Elp3/MiaA/NifB-like_rSAM"/>
</dbReference>
<keyword evidence="9" id="KW-0963">Cytoplasm</keyword>
<dbReference type="GO" id="GO:0005737">
    <property type="term" value="C:cytoplasm"/>
    <property type="evidence" value="ECO:0007669"/>
    <property type="project" value="UniProtKB-SubCell"/>
</dbReference>
<organism evidence="12 13">
    <name type="scientific">Eiseniibacteriota bacterium</name>
    <dbReference type="NCBI Taxonomy" id="2212470"/>
    <lineage>
        <taxon>Bacteria</taxon>
        <taxon>Candidatus Eiseniibacteriota</taxon>
    </lineage>
</organism>
<dbReference type="InterPro" id="IPR007197">
    <property type="entry name" value="rSAM"/>
</dbReference>
<dbReference type="GO" id="GO:0046872">
    <property type="term" value="F:metal ion binding"/>
    <property type="evidence" value="ECO:0007669"/>
    <property type="project" value="UniProtKB-UniRule"/>
</dbReference>
<evidence type="ECO:0000256" key="10">
    <source>
        <dbReference type="SAM" id="MobiDB-lite"/>
    </source>
</evidence>
<evidence type="ECO:0000256" key="6">
    <source>
        <dbReference type="ARBA" id="ARBA00023004"/>
    </source>
</evidence>
<dbReference type="PANTHER" id="PTHR13932">
    <property type="entry name" value="COPROPORPHYRINIGEN III OXIDASE"/>
    <property type="match status" value="1"/>
</dbReference>
<reference evidence="12" key="2">
    <citation type="journal article" date="2021" name="Microbiome">
        <title>Successional dynamics and alternative stable states in a saline activated sludge microbial community over 9 years.</title>
        <authorList>
            <person name="Wang Y."/>
            <person name="Ye J."/>
            <person name="Ju F."/>
            <person name="Liu L."/>
            <person name="Boyd J.A."/>
            <person name="Deng Y."/>
            <person name="Parks D.H."/>
            <person name="Jiang X."/>
            <person name="Yin X."/>
            <person name="Woodcroft B.J."/>
            <person name="Tyson G.W."/>
            <person name="Hugenholtz P."/>
            <person name="Polz M.F."/>
            <person name="Zhang T."/>
        </authorList>
    </citation>
    <scope>NUCLEOTIDE SEQUENCE</scope>
    <source>
        <strain evidence="12">HKST-UBA02</strain>
    </source>
</reference>
<dbReference type="InterPro" id="IPR004559">
    <property type="entry name" value="HemW-like"/>
</dbReference>
<dbReference type="InterPro" id="IPR034505">
    <property type="entry name" value="Coproporphyrinogen-III_oxidase"/>
</dbReference>
<dbReference type="Gene3D" id="3.20.20.70">
    <property type="entry name" value="Aldolase class I"/>
    <property type="match status" value="1"/>
</dbReference>
<dbReference type="EMBL" id="JAGQHS010000021">
    <property type="protein sequence ID" value="MCA9755381.1"/>
    <property type="molecule type" value="Genomic_DNA"/>
</dbReference>
<keyword evidence="6 9" id="KW-0408">Iron</keyword>
<dbReference type="NCBIfam" id="TIGR00539">
    <property type="entry name" value="hemN_rel"/>
    <property type="match status" value="1"/>
</dbReference>
<evidence type="ECO:0000259" key="11">
    <source>
        <dbReference type="PROSITE" id="PS51918"/>
    </source>
</evidence>
<keyword evidence="5 9" id="KW-0479">Metal-binding</keyword>
<keyword evidence="7 9" id="KW-0411">Iron-sulfur</keyword>
<protein>
    <recommendedName>
        <fullName evidence="2 9">Heme chaperone HemW</fullName>
    </recommendedName>
</protein>
<dbReference type="InterPro" id="IPR058240">
    <property type="entry name" value="rSAM_sf"/>
</dbReference>
<keyword evidence="8 9" id="KW-0143">Chaperone</keyword>
<dbReference type="InterPro" id="IPR013785">
    <property type="entry name" value="Aldolase_TIM"/>
</dbReference>
<evidence type="ECO:0000256" key="4">
    <source>
        <dbReference type="ARBA" id="ARBA00022691"/>
    </source>
</evidence>
<dbReference type="Pfam" id="PF04055">
    <property type="entry name" value="Radical_SAM"/>
    <property type="match status" value="1"/>
</dbReference>
<evidence type="ECO:0000256" key="5">
    <source>
        <dbReference type="ARBA" id="ARBA00022723"/>
    </source>
</evidence>
<evidence type="ECO:0000256" key="8">
    <source>
        <dbReference type="ARBA" id="ARBA00023186"/>
    </source>
</evidence>
<proteinExistence type="inferred from homology"/>
<evidence type="ECO:0000256" key="7">
    <source>
        <dbReference type="ARBA" id="ARBA00023014"/>
    </source>
</evidence>